<comment type="caution">
    <text evidence="2">The sequence shown here is derived from an EMBL/GenBank/DDBJ whole genome shotgun (WGS) entry which is preliminary data.</text>
</comment>
<evidence type="ECO:0000313" key="3">
    <source>
        <dbReference type="Proteomes" id="UP000549394"/>
    </source>
</evidence>
<evidence type="ECO:0000313" key="2">
    <source>
        <dbReference type="EMBL" id="CAD5114611.1"/>
    </source>
</evidence>
<keyword evidence="1" id="KW-0732">Signal</keyword>
<dbReference type="EMBL" id="CAJFCJ010000005">
    <property type="protein sequence ID" value="CAD5114611.1"/>
    <property type="molecule type" value="Genomic_DNA"/>
</dbReference>
<feature type="chain" id="PRO_5029724183" evidence="1">
    <location>
        <begin position="18"/>
        <end position="501"/>
    </location>
</feature>
<dbReference type="AlphaFoldDB" id="A0A7I8VGT1"/>
<evidence type="ECO:0000256" key="1">
    <source>
        <dbReference type="SAM" id="SignalP"/>
    </source>
</evidence>
<accession>A0A7I8VGT1</accession>
<name>A0A7I8VGT1_9ANNE</name>
<sequence>MILFKVFILYQIVVVWCLDCPDLPDGWYSVKTEAKCYGFRFLRIDERNYTIAQRICLDELIEGHIADLEFENIDELGYTLIDSLDENSNVPRETVINGIPVHGFFIGYQTLLEDGNINYLWLSGRSLTDPNDIEGPLKNSYFQFIVNDNPRLATFYRGEPERNVGNVLCQVPSTIKCPNVPKNWLGFKTNRKCYIYRPLEVEERSFENSKAICEGIGGMKMAKLFGETELLLRFVPKVNENSNLFDKTVLYNGILYPGFYFDDEQAISGGNHFGIVVTKSSFDLYLATKISKMTGIVCDIESSSLKQDPHIRHYIREDGKYICYDFSGETRQKFVLFKDLISNIIIAGQLRDDDYLGNIIVQSTFFNYTIMADRPWSFKGNIYLDDRLSIKILNINTVIVTIKRKAQSVFVITKHRNIANSQYLNVQASELDSDKVTGIMGDMLKKKMIFFEGIQVYSKGAINIEGKTFDARLIEREKSSCWLLKAEAAFYPKRLTDYLLN</sequence>
<dbReference type="Proteomes" id="UP000549394">
    <property type="component" value="Unassembled WGS sequence"/>
</dbReference>
<feature type="signal peptide" evidence="1">
    <location>
        <begin position="1"/>
        <end position="17"/>
    </location>
</feature>
<organism evidence="2 3">
    <name type="scientific">Dimorphilus gyrociliatus</name>
    <dbReference type="NCBI Taxonomy" id="2664684"/>
    <lineage>
        <taxon>Eukaryota</taxon>
        <taxon>Metazoa</taxon>
        <taxon>Spiralia</taxon>
        <taxon>Lophotrochozoa</taxon>
        <taxon>Annelida</taxon>
        <taxon>Polychaeta</taxon>
        <taxon>Polychaeta incertae sedis</taxon>
        <taxon>Dinophilidae</taxon>
        <taxon>Dimorphilus</taxon>
    </lineage>
</organism>
<keyword evidence="3" id="KW-1185">Reference proteome</keyword>
<proteinExistence type="predicted"/>
<protein>
    <submittedName>
        <fullName evidence="2">DgyrCDS3692</fullName>
    </submittedName>
</protein>
<gene>
    <name evidence="2" type="ORF">DGYR_LOCUS3438</name>
</gene>
<reference evidence="2 3" key="1">
    <citation type="submission" date="2020-08" db="EMBL/GenBank/DDBJ databases">
        <authorList>
            <person name="Hejnol A."/>
        </authorList>
    </citation>
    <scope>NUCLEOTIDE SEQUENCE [LARGE SCALE GENOMIC DNA]</scope>
</reference>